<accession>A0AAV3RD44</accession>
<evidence type="ECO:0000256" key="1">
    <source>
        <dbReference type="SAM" id="MobiDB-lite"/>
    </source>
</evidence>
<dbReference type="EMBL" id="BAABME010008816">
    <property type="protein sequence ID" value="GAA0173903.1"/>
    <property type="molecule type" value="Genomic_DNA"/>
</dbReference>
<feature type="region of interest" description="Disordered" evidence="1">
    <location>
        <begin position="13"/>
        <end position="36"/>
    </location>
</feature>
<protein>
    <submittedName>
        <fullName evidence="2">Uncharacterized protein</fullName>
    </submittedName>
</protein>
<dbReference type="AlphaFoldDB" id="A0AAV3RD44"/>
<feature type="compositionally biased region" description="Polar residues" evidence="1">
    <location>
        <begin position="13"/>
        <end position="23"/>
    </location>
</feature>
<dbReference type="GO" id="GO:0008270">
    <property type="term" value="F:zinc ion binding"/>
    <property type="evidence" value="ECO:0007669"/>
    <property type="project" value="InterPro"/>
</dbReference>
<reference evidence="2 3" key="1">
    <citation type="submission" date="2024-01" db="EMBL/GenBank/DDBJ databases">
        <title>The complete chloroplast genome sequence of Lithospermum erythrorhizon: insights into the phylogenetic relationship among Boraginaceae species and the maternal lineages of purple gromwells.</title>
        <authorList>
            <person name="Okada T."/>
            <person name="Watanabe K."/>
        </authorList>
    </citation>
    <scope>NUCLEOTIDE SEQUENCE [LARGE SCALE GENOMIC DNA]</scope>
</reference>
<sequence>MVNSLENVAMQVKTQFPPRSNTYGNNNNNFGNRTKPRFEKVDRSNMVCDLCDKKGHVKSQCFKLVGYLEKWSKPKSGQFNGRLRVNNVCCQDYQEAGQEQDTPLGSMC</sequence>
<comment type="caution">
    <text evidence="2">The sequence shown here is derived from an EMBL/GenBank/DDBJ whole genome shotgun (WGS) entry which is preliminary data.</text>
</comment>
<keyword evidence="3" id="KW-1185">Reference proteome</keyword>
<organism evidence="2 3">
    <name type="scientific">Lithospermum erythrorhizon</name>
    <name type="common">Purple gromwell</name>
    <name type="synonym">Lithospermum officinale var. erythrorhizon</name>
    <dbReference type="NCBI Taxonomy" id="34254"/>
    <lineage>
        <taxon>Eukaryota</taxon>
        <taxon>Viridiplantae</taxon>
        <taxon>Streptophyta</taxon>
        <taxon>Embryophyta</taxon>
        <taxon>Tracheophyta</taxon>
        <taxon>Spermatophyta</taxon>
        <taxon>Magnoliopsida</taxon>
        <taxon>eudicotyledons</taxon>
        <taxon>Gunneridae</taxon>
        <taxon>Pentapetalae</taxon>
        <taxon>asterids</taxon>
        <taxon>lamiids</taxon>
        <taxon>Boraginales</taxon>
        <taxon>Boraginaceae</taxon>
        <taxon>Boraginoideae</taxon>
        <taxon>Lithospermeae</taxon>
        <taxon>Lithospermum</taxon>
    </lineage>
</organism>
<dbReference type="GO" id="GO:0003676">
    <property type="term" value="F:nucleic acid binding"/>
    <property type="evidence" value="ECO:0007669"/>
    <property type="project" value="InterPro"/>
</dbReference>
<evidence type="ECO:0000313" key="2">
    <source>
        <dbReference type="EMBL" id="GAA0173903.1"/>
    </source>
</evidence>
<evidence type="ECO:0000313" key="3">
    <source>
        <dbReference type="Proteomes" id="UP001454036"/>
    </source>
</evidence>
<gene>
    <name evidence="2" type="ORF">LIER_27409</name>
</gene>
<dbReference type="Proteomes" id="UP001454036">
    <property type="component" value="Unassembled WGS sequence"/>
</dbReference>
<dbReference type="SUPFAM" id="SSF57756">
    <property type="entry name" value="Retrovirus zinc finger-like domains"/>
    <property type="match status" value="1"/>
</dbReference>
<name>A0AAV3RD44_LITER</name>
<dbReference type="InterPro" id="IPR036875">
    <property type="entry name" value="Znf_CCHC_sf"/>
</dbReference>
<proteinExistence type="predicted"/>